<dbReference type="Proteomes" id="UP000480178">
    <property type="component" value="Chromosome"/>
</dbReference>
<proteinExistence type="predicted"/>
<keyword evidence="3" id="KW-1185">Reference proteome</keyword>
<dbReference type="PANTHER" id="PTHR19328">
    <property type="entry name" value="HEDGEHOG-INTERACTING PROTEIN"/>
    <property type="match status" value="1"/>
</dbReference>
<dbReference type="InterPro" id="IPR012938">
    <property type="entry name" value="Glc/Sorbosone_DH"/>
</dbReference>
<dbReference type="PANTHER" id="PTHR19328:SF13">
    <property type="entry name" value="HIPL1 PROTEIN"/>
    <property type="match status" value="1"/>
</dbReference>
<dbReference type="InterPro" id="IPR000601">
    <property type="entry name" value="PKD_dom"/>
</dbReference>
<dbReference type="InterPro" id="IPR011041">
    <property type="entry name" value="Quinoprot_gluc/sorb_DH_b-prop"/>
</dbReference>
<dbReference type="Gene3D" id="2.60.40.10">
    <property type="entry name" value="Immunoglobulins"/>
    <property type="match status" value="1"/>
</dbReference>
<dbReference type="PROSITE" id="PS50093">
    <property type="entry name" value="PKD"/>
    <property type="match status" value="1"/>
</dbReference>
<feature type="domain" description="PKD" evidence="1">
    <location>
        <begin position="540"/>
        <end position="587"/>
    </location>
</feature>
<dbReference type="InterPro" id="IPR035986">
    <property type="entry name" value="PKD_dom_sf"/>
</dbReference>
<organism evidence="2 3">
    <name type="scientific">Rhodocytophaga rosea</name>
    <dbReference type="NCBI Taxonomy" id="2704465"/>
    <lineage>
        <taxon>Bacteria</taxon>
        <taxon>Pseudomonadati</taxon>
        <taxon>Bacteroidota</taxon>
        <taxon>Cytophagia</taxon>
        <taxon>Cytophagales</taxon>
        <taxon>Rhodocytophagaceae</taxon>
        <taxon>Rhodocytophaga</taxon>
    </lineage>
</organism>
<dbReference type="RefSeq" id="WP_162442448.1">
    <property type="nucleotide sequence ID" value="NZ_CP048222.1"/>
</dbReference>
<dbReference type="InterPro" id="IPR022409">
    <property type="entry name" value="PKD/Chitinase_dom"/>
</dbReference>
<dbReference type="InterPro" id="IPR011042">
    <property type="entry name" value="6-blade_b-propeller_TolB-like"/>
</dbReference>
<dbReference type="SUPFAM" id="SSF49299">
    <property type="entry name" value="PKD domain"/>
    <property type="match status" value="1"/>
</dbReference>
<evidence type="ECO:0000313" key="3">
    <source>
        <dbReference type="Proteomes" id="UP000480178"/>
    </source>
</evidence>
<gene>
    <name evidence="2" type="ORF">GXP67_06815</name>
</gene>
<dbReference type="KEGG" id="rhoz:GXP67_06815"/>
<dbReference type="InterPro" id="IPR013783">
    <property type="entry name" value="Ig-like_fold"/>
</dbReference>
<dbReference type="SUPFAM" id="SSF50952">
    <property type="entry name" value="Soluble quinoprotein glucose dehydrogenase"/>
    <property type="match status" value="1"/>
</dbReference>
<dbReference type="SMART" id="SM00089">
    <property type="entry name" value="PKD"/>
    <property type="match status" value="1"/>
</dbReference>
<dbReference type="Pfam" id="PF18911">
    <property type="entry name" value="PKD_4"/>
    <property type="match status" value="1"/>
</dbReference>
<dbReference type="CDD" id="cd00146">
    <property type="entry name" value="PKD"/>
    <property type="match status" value="1"/>
</dbReference>
<evidence type="ECO:0000259" key="1">
    <source>
        <dbReference type="PROSITE" id="PS50093"/>
    </source>
</evidence>
<protein>
    <submittedName>
        <fullName evidence="2">PKD domain-containing protein</fullName>
    </submittedName>
</protein>
<reference evidence="2 3" key="1">
    <citation type="submission" date="2020-01" db="EMBL/GenBank/DDBJ databases">
        <authorList>
            <person name="Kim M.K."/>
        </authorList>
    </citation>
    <scope>NUCLEOTIDE SEQUENCE [LARGE SCALE GENOMIC DNA]</scope>
    <source>
        <strain evidence="2 3">172606-1</strain>
    </source>
</reference>
<dbReference type="EMBL" id="CP048222">
    <property type="protein sequence ID" value="QHT66390.1"/>
    <property type="molecule type" value="Genomic_DNA"/>
</dbReference>
<dbReference type="Gene3D" id="2.120.10.30">
    <property type="entry name" value="TolB, C-terminal domain"/>
    <property type="match status" value="1"/>
</dbReference>
<name>A0A6C0GFD9_9BACT</name>
<dbReference type="Pfam" id="PF07995">
    <property type="entry name" value="GSDH"/>
    <property type="match status" value="1"/>
</dbReference>
<dbReference type="AlphaFoldDB" id="A0A6C0GFD9"/>
<sequence>MYIILALTLHVSNSSNVAAQLPPGGFSSAVISTEYKEAVGLTFSKDGNDMFVWERTGKVWVVNNNQKQLLLDISPEVGSWHDHGMLGFALHPQFETNGFFYVLYVVDRHYLMTAGTASYKPATNEYFTATIGRLTQYTATKTGNIFSVDPASRKILIGQSRTTGIPILSKTHGVGTLLFGSDGTLLISTGDGASPSSADVGSASESYYSRALADGIITPLHDVGSLRSQMLESLNGKILRIDPLTGEGIASNPFYEPSNPNSVRSRIWALGLRNPFRVTLKPGTGSIDRIAANPGVLYVGDVGWNTWEEINVVTKPGMNFGWPIFEGLEAQEIYSNTKTSNPYTPNPLFLTNNCSQQYFTFQDLIKQTTASGVVSFKNPCDNSQSLPASVQTFIHSRPIIDWKHGTGPSRTGIFNGEAAAMINIGASGSPVTGPQFGGSSSTGGVFYTGNDFPPEYKNTYFHGDYGLGWIRNISLTGDDKPVSVKNFISTGASVVSMATHPTLGGLFYIHLGIDGAEIRRIYYGASRPPVPVATMDKFYGPSPLQVQFTGSNSTDPENSALTYEWNFGDGTAVSTLANPTHTFIAPAGIPAKYIITLKVTNNKGISAVNNTLFVSVNNTPQRLPSQAR</sequence>
<evidence type="ECO:0000313" key="2">
    <source>
        <dbReference type="EMBL" id="QHT66390.1"/>
    </source>
</evidence>
<accession>A0A6C0GFD9</accession>